<keyword evidence="5" id="KW-0114">cAMP</keyword>
<dbReference type="Gene3D" id="1.10.1300.10">
    <property type="entry name" value="3'5'-cyclic nucleotide phosphodiesterase, catalytic domain"/>
    <property type="match status" value="1"/>
</dbReference>
<feature type="binding site" evidence="11">
    <location>
        <position position="228"/>
    </location>
    <ligand>
        <name>Zn(2+)</name>
        <dbReference type="ChEBI" id="CHEBI:29105"/>
        <label>1</label>
    </ligand>
</feature>
<dbReference type="InterPro" id="IPR023174">
    <property type="entry name" value="PDEase_CS"/>
</dbReference>
<reference evidence="14" key="1">
    <citation type="submission" date="2025-08" db="UniProtKB">
        <authorList>
            <consortium name="Ensembl"/>
        </authorList>
    </citation>
    <scope>IDENTIFICATION</scope>
</reference>
<dbReference type="PROSITE" id="PS51845">
    <property type="entry name" value="PDEASE_I_2"/>
    <property type="match status" value="1"/>
</dbReference>
<feature type="binding site" evidence="11">
    <location>
        <position position="265"/>
    </location>
    <ligand>
        <name>Zn(2+)</name>
        <dbReference type="ChEBI" id="CHEBI:29105"/>
        <label>2</label>
    </ligand>
</feature>
<evidence type="ECO:0000256" key="7">
    <source>
        <dbReference type="ARBA" id="ARBA00033684"/>
    </source>
</evidence>
<dbReference type="GO" id="GO:0007165">
    <property type="term" value="P:signal transduction"/>
    <property type="evidence" value="ECO:0007669"/>
    <property type="project" value="InterPro"/>
</dbReference>
<dbReference type="GO" id="GO:0004114">
    <property type="term" value="F:3',5'-cyclic-nucleotide phosphodiesterase activity"/>
    <property type="evidence" value="ECO:0007669"/>
    <property type="project" value="UniProtKB-EC"/>
</dbReference>
<evidence type="ECO:0000313" key="15">
    <source>
        <dbReference type="Proteomes" id="UP000694402"/>
    </source>
</evidence>
<feature type="binding site" evidence="11">
    <location>
        <position position="265"/>
    </location>
    <ligand>
        <name>Zn(2+)</name>
        <dbReference type="ChEBI" id="CHEBI:29105"/>
        <label>1</label>
    </ligand>
</feature>
<proteinExistence type="inferred from homology"/>
<feature type="binding site" evidence="10">
    <location>
        <begin position="224"/>
        <end position="228"/>
    </location>
    <ligand>
        <name>AMP</name>
        <dbReference type="ChEBI" id="CHEBI:456215"/>
    </ligand>
</feature>
<comment type="cofactor">
    <cofactor evidence="12">
        <name>a divalent metal cation</name>
        <dbReference type="ChEBI" id="CHEBI:60240"/>
    </cofactor>
    <text evidence="12">Binds 2 divalent metal cations per subunit. Site 1 may preferentially bind zinc ions, while site 2 has a preference for magnesium and/or manganese ions.</text>
</comment>
<reference evidence="14" key="2">
    <citation type="submission" date="2025-09" db="UniProtKB">
        <authorList>
            <consortium name="Ensembl"/>
        </authorList>
    </citation>
    <scope>IDENTIFICATION</scope>
</reference>
<dbReference type="Proteomes" id="UP000694402">
    <property type="component" value="Unassembled WGS sequence"/>
</dbReference>
<dbReference type="Pfam" id="PF08499">
    <property type="entry name" value="PDEase_I_N"/>
    <property type="match status" value="1"/>
</dbReference>
<dbReference type="InterPro" id="IPR002073">
    <property type="entry name" value="PDEase_catalytic_dom"/>
</dbReference>
<dbReference type="Pfam" id="PF00233">
    <property type="entry name" value="PDEase_I"/>
    <property type="match status" value="1"/>
</dbReference>
<evidence type="ECO:0000256" key="10">
    <source>
        <dbReference type="PIRSR" id="PIRSR623088-2"/>
    </source>
</evidence>
<keyword evidence="4 12" id="KW-0378">Hydrolase</keyword>
<gene>
    <name evidence="14" type="primary">PDE1B</name>
</gene>
<keyword evidence="3 11" id="KW-0479">Metal-binding</keyword>
<dbReference type="SMART" id="SM00471">
    <property type="entry name" value="HDc"/>
    <property type="match status" value="1"/>
</dbReference>
<feature type="domain" description="PDEase" evidence="13">
    <location>
        <begin position="147"/>
        <end position="496"/>
    </location>
</feature>
<feature type="binding site" evidence="10">
    <location>
        <position position="265"/>
    </location>
    <ligand>
        <name>AMP</name>
        <dbReference type="ChEBI" id="CHEBI:456215"/>
    </ligand>
</feature>
<dbReference type="EC" id="3.1.4.-" evidence="12"/>
<evidence type="ECO:0000256" key="2">
    <source>
        <dbReference type="ARBA" id="ARBA00022535"/>
    </source>
</evidence>
<organism evidence="14 15">
    <name type="scientific">Oncorhynchus tshawytscha</name>
    <name type="common">Chinook salmon</name>
    <name type="synonym">Salmo tshawytscha</name>
    <dbReference type="NCBI Taxonomy" id="74940"/>
    <lineage>
        <taxon>Eukaryota</taxon>
        <taxon>Metazoa</taxon>
        <taxon>Chordata</taxon>
        <taxon>Craniata</taxon>
        <taxon>Vertebrata</taxon>
        <taxon>Euteleostomi</taxon>
        <taxon>Actinopterygii</taxon>
        <taxon>Neopterygii</taxon>
        <taxon>Teleostei</taxon>
        <taxon>Protacanthopterygii</taxon>
        <taxon>Salmoniformes</taxon>
        <taxon>Salmonidae</taxon>
        <taxon>Salmoninae</taxon>
        <taxon>Oncorhynchus</taxon>
    </lineage>
</organism>
<evidence type="ECO:0000313" key="14">
    <source>
        <dbReference type="Ensembl" id="ENSOTSP00005070270.2"/>
    </source>
</evidence>
<dbReference type="PRINTS" id="PR00387">
    <property type="entry name" value="PDIESTERASE1"/>
</dbReference>
<accession>A0A8C8M806</accession>
<evidence type="ECO:0000256" key="3">
    <source>
        <dbReference type="ARBA" id="ARBA00022723"/>
    </source>
</evidence>
<protein>
    <recommendedName>
        <fullName evidence="12">Phosphodiesterase</fullName>
        <ecNumber evidence="12">3.1.4.-</ecNumber>
    </recommendedName>
</protein>
<evidence type="ECO:0000256" key="6">
    <source>
        <dbReference type="ARBA" id="ARBA00033675"/>
    </source>
</evidence>
<feature type="binding site" evidence="10">
    <location>
        <position position="422"/>
    </location>
    <ligand>
        <name>AMP</name>
        <dbReference type="ChEBI" id="CHEBI:456215"/>
    </ligand>
</feature>
<evidence type="ECO:0000256" key="1">
    <source>
        <dbReference type="ARBA" id="ARBA00010664"/>
    </source>
</evidence>
<dbReference type="CDD" id="cd00077">
    <property type="entry name" value="HDc"/>
    <property type="match status" value="1"/>
</dbReference>
<comment type="catalytic activity">
    <reaction evidence="8">
        <text>a nucleoside 3',5'-cyclic phosphate + H2O = a nucleoside 5'-phosphate + H(+)</text>
        <dbReference type="Rhea" id="RHEA:14653"/>
        <dbReference type="ChEBI" id="CHEBI:15377"/>
        <dbReference type="ChEBI" id="CHEBI:15378"/>
        <dbReference type="ChEBI" id="CHEBI:57867"/>
        <dbReference type="ChEBI" id="CHEBI:58464"/>
        <dbReference type="EC" id="3.1.4.17"/>
    </reaction>
    <physiologicalReaction direction="left-to-right" evidence="8">
        <dbReference type="Rhea" id="RHEA:14654"/>
    </physiologicalReaction>
</comment>
<dbReference type="InterPro" id="IPR023088">
    <property type="entry name" value="PDEase"/>
</dbReference>
<evidence type="ECO:0000256" key="12">
    <source>
        <dbReference type="RuleBase" id="RU363067"/>
    </source>
</evidence>
<feature type="binding site" evidence="11">
    <location>
        <position position="264"/>
    </location>
    <ligand>
        <name>Zn(2+)</name>
        <dbReference type="ChEBI" id="CHEBI:29105"/>
        <label>1</label>
    </ligand>
</feature>
<feature type="active site" description="Proton donor" evidence="9">
    <location>
        <position position="224"/>
    </location>
</feature>
<sequence length="593" mass="67201">NGLILRGHFKRMRWLYTPMMGSLGSSPLSWKMWWDSLSRLRCMVKQLEEKDVNFEDLKKNLDYTASLLEAVYIDGTRPGLDAEDDLQKLHSDGVPTEVTDWLASTFTQRARRPARRSDDKPKFRSIVHAVQAGIFVERMFRRAYTAAMPDQPAAVVNCLRDIDRWNFDVFVLNTVCHDHALQTLFLELVTRYGLNSRFKIPISCLMSFLEKLEKGYSKHNNPYHSSVHAADVTQTLHCLLLRTGLVHWLTELEVLASLFAAAIHDYEHTGTTNNFHIHTRSDFAMIYNDRSVQESHHISAAFHLLQDDQSNIFMNLSREEWMELRALVIEMVLATDMSSHLVQVKAIKGCLQQHEGLDKPKALSLLLHTADISHPSKPWGLHSRWTKALMEEFFRQGDREAELGLPFSPLCDRNSTLVAESQIGFIDFIVDPTFSLLTDMAEKIVIPLVEDNPGPPDPCNRHSLAHFTSELVTFRSTWTRHTEDNKFKWKESGSNGNGWATFLYLRGGQPCYTSGVDNLSLLYLRGGQPCYTSGVGSLTLLYLRGGQPHLVIPQGWATLPCYTSGVDNLTLLYLIGGQPCYTSGVGNFVIPQG</sequence>
<dbReference type="SUPFAM" id="SSF109604">
    <property type="entry name" value="HD-domain/PDEase-like"/>
    <property type="match status" value="1"/>
</dbReference>
<comment type="catalytic activity">
    <reaction evidence="7">
        <text>3',5'-cyclic GMP + H2O = GMP + H(+)</text>
        <dbReference type="Rhea" id="RHEA:16957"/>
        <dbReference type="ChEBI" id="CHEBI:15377"/>
        <dbReference type="ChEBI" id="CHEBI:15378"/>
        <dbReference type="ChEBI" id="CHEBI:57746"/>
        <dbReference type="ChEBI" id="CHEBI:58115"/>
    </reaction>
    <physiologicalReaction direction="left-to-right" evidence="7">
        <dbReference type="Rhea" id="RHEA:16958"/>
    </physiologicalReaction>
</comment>
<comment type="similarity">
    <text evidence="1">Belongs to the cyclic nucleotide phosphodiesterase family. PDE1 subfamily.</text>
</comment>
<evidence type="ECO:0000256" key="11">
    <source>
        <dbReference type="PIRSR" id="PIRSR623088-3"/>
    </source>
</evidence>
<dbReference type="GeneTree" id="ENSGT00940000155331"/>
<dbReference type="InterPro" id="IPR036971">
    <property type="entry name" value="PDEase_catalytic_dom_sf"/>
</dbReference>
<comment type="catalytic activity">
    <reaction evidence="6">
        <text>3',5'-cyclic AMP + H2O = AMP + H(+)</text>
        <dbReference type="Rhea" id="RHEA:25277"/>
        <dbReference type="ChEBI" id="CHEBI:15377"/>
        <dbReference type="ChEBI" id="CHEBI:15378"/>
        <dbReference type="ChEBI" id="CHEBI:58165"/>
        <dbReference type="ChEBI" id="CHEBI:456215"/>
    </reaction>
    <physiologicalReaction direction="left-to-right" evidence="6">
        <dbReference type="Rhea" id="RHEA:25278"/>
    </physiologicalReaction>
</comment>
<feature type="binding site" evidence="10">
    <location>
        <position position="371"/>
    </location>
    <ligand>
        <name>AMP</name>
        <dbReference type="ChEBI" id="CHEBI:456215"/>
    </ligand>
</feature>
<evidence type="ECO:0000256" key="8">
    <source>
        <dbReference type="ARBA" id="ARBA00033709"/>
    </source>
</evidence>
<dbReference type="Ensembl" id="ENSOTST00005076284.2">
    <property type="protein sequence ID" value="ENSOTSP00005070270.2"/>
    <property type="gene ID" value="ENSOTSG00005026772.2"/>
</dbReference>
<evidence type="ECO:0000256" key="5">
    <source>
        <dbReference type="ARBA" id="ARBA00023149"/>
    </source>
</evidence>
<dbReference type="InterPro" id="IPR013706">
    <property type="entry name" value="PDE1_N"/>
</dbReference>
<dbReference type="PANTHER" id="PTHR11347">
    <property type="entry name" value="CYCLIC NUCLEOTIDE PHOSPHODIESTERASE"/>
    <property type="match status" value="1"/>
</dbReference>
<dbReference type="InterPro" id="IPR003607">
    <property type="entry name" value="HD/PDEase_dom"/>
</dbReference>
<dbReference type="PROSITE" id="PS00126">
    <property type="entry name" value="PDEASE_I_1"/>
    <property type="match status" value="1"/>
</dbReference>
<evidence type="ECO:0000259" key="13">
    <source>
        <dbReference type="PROSITE" id="PS51845"/>
    </source>
</evidence>
<feature type="binding site" evidence="11">
    <location>
        <position position="371"/>
    </location>
    <ligand>
        <name>Zn(2+)</name>
        <dbReference type="ChEBI" id="CHEBI:29105"/>
        <label>1</label>
    </ligand>
</feature>
<dbReference type="AlphaFoldDB" id="A0A8C8M806"/>
<dbReference type="GO" id="GO:0046872">
    <property type="term" value="F:metal ion binding"/>
    <property type="evidence" value="ECO:0007669"/>
    <property type="project" value="UniProtKB-KW"/>
</dbReference>
<evidence type="ECO:0000256" key="4">
    <source>
        <dbReference type="ARBA" id="ARBA00022801"/>
    </source>
</evidence>
<keyword evidence="15" id="KW-1185">Reference proteome</keyword>
<evidence type="ECO:0000256" key="9">
    <source>
        <dbReference type="PIRSR" id="PIRSR623088-1"/>
    </source>
</evidence>
<keyword evidence="2" id="KW-0140">cGMP</keyword>
<name>A0A8C8M806_ONCTS</name>